<name>A0A0F9IE89_9ZZZZ</name>
<evidence type="ECO:0000313" key="1">
    <source>
        <dbReference type="EMBL" id="KKL85717.1"/>
    </source>
</evidence>
<dbReference type="EMBL" id="LAZR01021329">
    <property type="protein sequence ID" value="KKL85717.1"/>
    <property type="molecule type" value="Genomic_DNA"/>
</dbReference>
<proteinExistence type="predicted"/>
<comment type="caution">
    <text evidence="1">The sequence shown here is derived from an EMBL/GenBank/DDBJ whole genome shotgun (WGS) entry which is preliminary data.</text>
</comment>
<dbReference type="AlphaFoldDB" id="A0A0F9IE89"/>
<protein>
    <submittedName>
        <fullName evidence="1">Uncharacterized protein</fullName>
    </submittedName>
</protein>
<sequence length="60" mass="6755">MWYIIKLADSSPYIAIGVDGLFRPRLPFYQNGHPRPRPQTRARAQAECDRLNAEARGAAA</sequence>
<accession>A0A0F9IE89</accession>
<gene>
    <name evidence="1" type="ORF">LCGC14_1951900</name>
</gene>
<organism evidence="1">
    <name type="scientific">marine sediment metagenome</name>
    <dbReference type="NCBI Taxonomy" id="412755"/>
    <lineage>
        <taxon>unclassified sequences</taxon>
        <taxon>metagenomes</taxon>
        <taxon>ecological metagenomes</taxon>
    </lineage>
</organism>
<reference evidence="1" key="1">
    <citation type="journal article" date="2015" name="Nature">
        <title>Complex archaea that bridge the gap between prokaryotes and eukaryotes.</title>
        <authorList>
            <person name="Spang A."/>
            <person name="Saw J.H."/>
            <person name="Jorgensen S.L."/>
            <person name="Zaremba-Niedzwiedzka K."/>
            <person name="Martijn J."/>
            <person name="Lind A.E."/>
            <person name="van Eijk R."/>
            <person name="Schleper C."/>
            <person name="Guy L."/>
            <person name="Ettema T.J."/>
        </authorList>
    </citation>
    <scope>NUCLEOTIDE SEQUENCE</scope>
</reference>